<keyword evidence="1" id="KW-0812">Transmembrane</keyword>
<dbReference type="Proteomes" id="UP000295717">
    <property type="component" value="Unassembled WGS sequence"/>
</dbReference>
<feature type="transmembrane region" description="Helical" evidence="1">
    <location>
        <begin position="36"/>
        <end position="54"/>
    </location>
</feature>
<dbReference type="EMBL" id="SMAO01000013">
    <property type="protein sequence ID" value="TCT18185.1"/>
    <property type="molecule type" value="Genomic_DNA"/>
</dbReference>
<evidence type="ECO:0000313" key="2">
    <source>
        <dbReference type="EMBL" id="TCT18185.1"/>
    </source>
</evidence>
<keyword evidence="1" id="KW-1133">Transmembrane helix</keyword>
<protein>
    <submittedName>
        <fullName evidence="2">Uncharacterized protein</fullName>
    </submittedName>
</protein>
<reference evidence="2 3" key="1">
    <citation type="submission" date="2019-03" db="EMBL/GenBank/DDBJ databases">
        <title>Genomic Encyclopedia of Type Strains, Phase IV (KMG-IV): sequencing the most valuable type-strain genomes for metagenomic binning, comparative biology and taxonomic classification.</title>
        <authorList>
            <person name="Goeker M."/>
        </authorList>
    </citation>
    <scope>NUCLEOTIDE SEQUENCE [LARGE SCALE GENOMIC DNA]</scope>
    <source>
        <strain evidence="2 3">DSM 13587</strain>
    </source>
</reference>
<accession>A0A4R3MQK9</accession>
<organism evidence="2 3">
    <name type="scientific">Thiobaca trueperi</name>
    <dbReference type="NCBI Taxonomy" id="127458"/>
    <lineage>
        <taxon>Bacteria</taxon>
        <taxon>Pseudomonadati</taxon>
        <taxon>Pseudomonadota</taxon>
        <taxon>Gammaproteobacteria</taxon>
        <taxon>Chromatiales</taxon>
        <taxon>Chromatiaceae</taxon>
        <taxon>Thiobaca</taxon>
    </lineage>
</organism>
<keyword evidence="1" id="KW-0472">Membrane</keyword>
<gene>
    <name evidence="2" type="ORF">EDC35_1132</name>
</gene>
<evidence type="ECO:0000256" key="1">
    <source>
        <dbReference type="SAM" id="Phobius"/>
    </source>
</evidence>
<name>A0A4R3MQK9_9GAMM</name>
<comment type="caution">
    <text evidence="2">The sequence shown here is derived from an EMBL/GenBank/DDBJ whole genome shotgun (WGS) entry which is preliminary data.</text>
</comment>
<evidence type="ECO:0000313" key="3">
    <source>
        <dbReference type="Proteomes" id="UP000295717"/>
    </source>
</evidence>
<proteinExistence type="predicted"/>
<dbReference type="AlphaFoldDB" id="A0A4R3MQK9"/>
<keyword evidence="3" id="KW-1185">Reference proteome</keyword>
<sequence>MWMPKPVYEAVPYAFLLGGVAAIASAFDVSGVSHLLILVSGAMLILSSVVVLKMRRDARRWARRRAALKARLRYGSPSVFSPWGIKTKNR</sequence>